<dbReference type="AlphaFoldDB" id="A0A412FSX5"/>
<proteinExistence type="predicted"/>
<evidence type="ECO:0000313" key="2">
    <source>
        <dbReference type="Proteomes" id="UP000284178"/>
    </source>
</evidence>
<accession>A0A412FSX5</accession>
<dbReference type="GeneID" id="83016391"/>
<dbReference type="Gene3D" id="3.30.1240.10">
    <property type="match status" value="1"/>
</dbReference>
<comment type="caution">
    <text evidence="1">The sequence shown here is derived from an EMBL/GenBank/DDBJ whole genome shotgun (WGS) entry which is preliminary data.</text>
</comment>
<protein>
    <submittedName>
        <fullName evidence="1">HAD family phosphatase</fullName>
    </submittedName>
</protein>
<dbReference type="Gene3D" id="3.40.50.1000">
    <property type="entry name" value="HAD superfamily/HAD-like"/>
    <property type="match status" value="1"/>
</dbReference>
<dbReference type="RefSeq" id="WP_117895654.1">
    <property type="nucleotide sequence ID" value="NZ_CABJCV010000018.1"/>
</dbReference>
<dbReference type="PANTHER" id="PTHR10000:SF8">
    <property type="entry name" value="HAD SUPERFAMILY HYDROLASE-LIKE, TYPE 3"/>
    <property type="match status" value="1"/>
</dbReference>
<dbReference type="PANTHER" id="PTHR10000">
    <property type="entry name" value="PHOSPHOSERINE PHOSPHATASE"/>
    <property type="match status" value="1"/>
</dbReference>
<dbReference type="InterPro" id="IPR023214">
    <property type="entry name" value="HAD_sf"/>
</dbReference>
<dbReference type="GO" id="GO:0005829">
    <property type="term" value="C:cytosol"/>
    <property type="evidence" value="ECO:0007669"/>
    <property type="project" value="TreeGrafter"/>
</dbReference>
<dbReference type="Pfam" id="PF08282">
    <property type="entry name" value="Hydrolase_3"/>
    <property type="match status" value="1"/>
</dbReference>
<dbReference type="GO" id="GO:0016791">
    <property type="term" value="F:phosphatase activity"/>
    <property type="evidence" value="ECO:0007669"/>
    <property type="project" value="TreeGrafter"/>
</dbReference>
<evidence type="ECO:0000313" key="1">
    <source>
        <dbReference type="EMBL" id="RGR71247.1"/>
    </source>
</evidence>
<dbReference type="Proteomes" id="UP000284178">
    <property type="component" value="Unassembled WGS sequence"/>
</dbReference>
<dbReference type="EMBL" id="QRUP01000018">
    <property type="protein sequence ID" value="RGR71247.1"/>
    <property type="molecule type" value="Genomic_DNA"/>
</dbReference>
<dbReference type="InterPro" id="IPR036412">
    <property type="entry name" value="HAD-like_sf"/>
</dbReference>
<name>A0A412FSX5_9FIRM</name>
<keyword evidence="2" id="KW-1185">Reference proteome</keyword>
<gene>
    <name evidence="1" type="ORF">DWY25_13400</name>
</gene>
<organism evidence="1 2">
    <name type="scientific">Holdemania filiformis</name>
    <dbReference type="NCBI Taxonomy" id="61171"/>
    <lineage>
        <taxon>Bacteria</taxon>
        <taxon>Bacillati</taxon>
        <taxon>Bacillota</taxon>
        <taxon>Erysipelotrichia</taxon>
        <taxon>Erysipelotrichales</taxon>
        <taxon>Erysipelotrichaceae</taxon>
        <taxon>Holdemania</taxon>
    </lineage>
</organism>
<dbReference type="SUPFAM" id="SSF56784">
    <property type="entry name" value="HAD-like"/>
    <property type="match status" value="1"/>
</dbReference>
<reference evidence="1 2" key="1">
    <citation type="submission" date="2018-08" db="EMBL/GenBank/DDBJ databases">
        <title>A genome reference for cultivated species of the human gut microbiota.</title>
        <authorList>
            <person name="Zou Y."/>
            <person name="Xue W."/>
            <person name="Luo G."/>
        </authorList>
    </citation>
    <scope>NUCLEOTIDE SEQUENCE [LARGE SCALE GENOMIC DNA]</scope>
    <source>
        <strain evidence="1 2">AF24-29</strain>
    </source>
</reference>
<dbReference type="GO" id="GO:0000287">
    <property type="term" value="F:magnesium ion binding"/>
    <property type="evidence" value="ECO:0007669"/>
    <property type="project" value="TreeGrafter"/>
</dbReference>
<sequence>MIRCVMIDLDGTLLRKSGKKTAGISDENEHALQRWQVAGGLAGIATSRSAGYIQKYSSRTWAAVVGWNGAVIEQGGRRWLRPLPSRDERQLWRTLGGDQPENWVTMVTPDNDWLAYDLRFPLARGYCENPLGLIQDHRQVLEWDPRRPDLQLAVILAVYPDACFAQAVSARLLAQDRGLHAIETSSRTLMIVRAGVDKAQGILEAGRKLGLKREEIAVVGDDRNDLTCFKTFENSFCMASAEPEVRDEARWTVESVAEALAIVQRENKQRS</sequence>